<comment type="caution">
    <text evidence="2">The sequence shown here is derived from an EMBL/GenBank/DDBJ whole genome shotgun (WGS) entry which is preliminary data.</text>
</comment>
<evidence type="ECO:0000259" key="1">
    <source>
        <dbReference type="Pfam" id="PF19502"/>
    </source>
</evidence>
<accession>A0A2S5KTD3</accession>
<proteinExistence type="predicted"/>
<feature type="domain" description="DUF6036" evidence="1">
    <location>
        <begin position="20"/>
        <end position="170"/>
    </location>
</feature>
<name>A0A2S5KTD3_9PROT</name>
<organism evidence="2 3">
    <name type="scientific">Proteobacteria bacterium 228</name>
    <dbReference type="NCBI Taxonomy" id="2083153"/>
    <lineage>
        <taxon>Bacteria</taxon>
        <taxon>Pseudomonadati</taxon>
        <taxon>Pseudomonadota</taxon>
    </lineage>
</organism>
<dbReference type="EMBL" id="PRLP01000023">
    <property type="protein sequence ID" value="PPC77915.1"/>
    <property type="molecule type" value="Genomic_DNA"/>
</dbReference>
<protein>
    <recommendedName>
        <fullName evidence="1">DUF6036 domain-containing protein</fullName>
    </recommendedName>
</protein>
<reference evidence="2 3" key="1">
    <citation type="submission" date="2018-02" db="EMBL/GenBank/DDBJ databases">
        <title>novel marine gammaproteobacteria from coastal saline agro ecosystem.</title>
        <authorList>
            <person name="Krishnan R."/>
            <person name="Ramesh Kumar N."/>
        </authorList>
    </citation>
    <scope>NUCLEOTIDE SEQUENCE [LARGE SCALE GENOMIC DNA]</scope>
    <source>
        <strain evidence="2 3">228</strain>
    </source>
</reference>
<dbReference type="InterPro" id="IPR045792">
    <property type="entry name" value="DUF6036"/>
</dbReference>
<sequence>MGKAILEALAQMNDSIAEQIANAQPGSYSAYIFGGAALHIHTNARGSADIDVELSAGRYLDLSDILVFYTDENGQSQALVLDANFNGGISGLLSENYQEDAIPIWGDDTSPLKAYVVSALDLAVHKLDRLAENDENDIKSLAAKGRFTPDELATHAYQALEYAIGDRNRLKGNIEYMLRVLRADGF</sequence>
<dbReference type="Pfam" id="PF19502">
    <property type="entry name" value="DUF6036"/>
    <property type="match status" value="1"/>
</dbReference>
<evidence type="ECO:0000313" key="2">
    <source>
        <dbReference type="EMBL" id="PPC77915.1"/>
    </source>
</evidence>
<gene>
    <name evidence="2" type="ORF">C4K68_07670</name>
</gene>
<dbReference type="Proteomes" id="UP000238196">
    <property type="component" value="Unassembled WGS sequence"/>
</dbReference>
<evidence type="ECO:0000313" key="3">
    <source>
        <dbReference type="Proteomes" id="UP000238196"/>
    </source>
</evidence>
<dbReference type="AlphaFoldDB" id="A0A2S5KTD3"/>